<accession>A0A6A4KMG7</accession>
<dbReference type="PANTHER" id="PTHR45621">
    <property type="entry name" value="OS01G0588500 PROTEIN-RELATED"/>
    <property type="match status" value="1"/>
</dbReference>
<evidence type="ECO:0000313" key="5">
    <source>
        <dbReference type="EMBL" id="KAE9448936.1"/>
    </source>
</evidence>
<keyword evidence="2" id="KW-1003">Cell membrane</keyword>
<dbReference type="PROSITE" id="PS50011">
    <property type="entry name" value="PROTEIN_KINASE_DOM"/>
    <property type="match status" value="1"/>
</dbReference>
<dbReference type="SUPFAM" id="SSF56112">
    <property type="entry name" value="Protein kinase-like (PK-like)"/>
    <property type="match status" value="1"/>
</dbReference>
<comment type="caution">
    <text evidence="5">The sequence shown here is derived from an EMBL/GenBank/DDBJ whole genome shotgun (WGS) entry which is preliminary data.</text>
</comment>
<dbReference type="Gene3D" id="1.10.510.10">
    <property type="entry name" value="Transferase(Phosphotransferase) domain 1"/>
    <property type="match status" value="1"/>
</dbReference>
<sequence>SGLNIVVKKLDNKRIHIFEDWQSVVSFLGRLSHCNLVKLLGYCWEDDELLLVNEFMPRGSLETHLFELHSVVQPLPWDIRLKILLGAARGLTFLHTLICTEFKASNILLEFKASNILLDGVRTTAGPEAQEAQSGKEISKSTLAQRARREQECLPSGKENSQVEPLRDKNVGVVIHEERNVNIIRIREEDVDIGDEMPVTHFPPVEIEKDDGAAAGGSCHDNKGHATNSCDRLL</sequence>
<keyword evidence="2" id="KW-0472">Membrane</keyword>
<dbReference type="AlphaFoldDB" id="A0A6A4KMG7"/>
<organism evidence="5">
    <name type="scientific">Rhododendron williamsianum</name>
    <dbReference type="NCBI Taxonomy" id="262921"/>
    <lineage>
        <taxon>Eukaryota</taxon>
        <taxon>Viridiplantae</taxon>
        <taxon>Streptophyta</taxon>
        <taxon>Embryophyta</taxon>
        <taxon>Tracheophyta</taxon>
        <taxon>Spermatophyta</taxon>
        <taxon>Magnoliopsida</taxon>
        <taxon>eudicotyledons</taxon>
        <taxon>Gunneridae</taxon>
        <taxon>Pentapetalae</taxon>
        <taxon>asterids</taxon>
        <taxon>Ericales</taxon>
        <taxon>Ericaceae</taxon>
        <taxon>Ericoideae</taxon>
        <taxon>Rhodoreae</taxon>
        <taxon>Rhododendron</taxon>
    </lineage>
</organism>
<gene>
    <name evidence="5" type="ORF">C3L33_19166</name>
</gene>
<proteinExistence type="predicted"/>
<evidence type="ECO:0000259" key="4">
    <source>
        <dbReference type="PROSITE" id="PS50011"/>
    </source>
</evidence>
<name>A0A6A4KMG7_9ERIC</name>
<comment type="subcellular location">
    <subcellularLocation>
        <location evidence="1">Cell membrane</location>
    </subcellularLocation>
</comment>
<dbReference type="GO" id="GO:0005524">
    <property type="term" value="F:ATP binding"/>
    <property type="evidence" value="ECO:0007669"/>
    <property type="project" value="InterPro"/>
</dbReference>
<dbReference type="InterPro" id="IPR000719">
    <property type="entry name" value="Prot_kinase_dom"/>
</dbReference>
<feature type="non-terminal residue" evidence="5">
    <location>
        <position position="1"/>
    </location>
</feature>
<dbReference type="InterPro" id="IPR001245">
    <property type="entry name" value="Ser-Thr/Tyr_kinase_cat_dom"/>
</dbReference>
<dbReference type="GO" id="GO:0005886">
    <property type="term" value="C:plasma membrane"/>
    <property type="evidence" value="ECO:0007669"/>
    <property type="project" value="UniProtKB-SubCell"/>
</dbReference>
<dbReference type="OrthoDB" id="8891264at2759"/>
<dbReference type="GO" id="GO:0004672">
    <property type="term" value="F:protein kinase activity"/>
    <property type="evidence" value="ECO:0007669"/>
    <property type="project" value="InterPro"/>
</dbReference>
<protein>
    <recommendedName>
        <fullName evidence="4">Protein kinase domain-containing protein</fullName>
    </recommendedName>
</protein>
<dbReference type="Pfam" id="PF07714">
    <property type="entry name" value="PK_Tyr_Ser-Thr"/>
    <property type="match status" value="1"/>
</dbReference>
<evidence type="ECO:0000256" key="1">
    <source>
        <dbReference type="ARBA" id="ARBA00004236"/>
    </source>
</evidence>
<evidence type="ECO:0000256" key="2">
    <source>
        <dbReference type="ARBA" id="ARBA00022475"/>
    </source>
</evidence>
<evidence type="ECO:0000256" key="3">
    <source>
        <dbReference type="SAM" id="MobiDB-lite"/>
    </source>
</evidence>
<feature type="region of interest" description="Disordered" evidence="3">
    <location>
        <begin position="209"/>
        <end position="234"/>
    </location>
</feature>
<dbReference type="InterPro" id="IPR050823">
    <property type="entry name" value="Plant_Ser_Thr_Prot_Kinase"/>
</dbReference>
<reference evidence="5" key="1">
    <citation type="journal article" date="2019" name="Genome Biol. Evol.">
        <title>The Rhododendron genome and chromosomal organization provide insight into shared whole-genome duplications across the heath family (Ericaceae).</title>
        <authorList>
            <person name="Soza V.L."/>
            <person name="Lindsley D."/>
            <person name="Waalkes A."/>
            <person name="Ramage E."/>
            <person name="Patwardhan R.P."/>
            <person name="Burton J.N."/>
            <person name="Adey A."/>
            <person name="Kumar A."/>
            <person name="Qiu R."/>
            <person name="Shendure J."/>
            <person name="Hall B."/>
        </authorList>
    </citation>
    <scope>NUCLEOTIDE SEQUENCE</scope>
    <source>
        <strain evidence="5">RSF 1966-606</strain>
    </source>
</reference>
<feature type="domain" description="Protein kinase" evidence="4">
    <location>
        <begin position="1"/>
        <end position="234"/>
    </location>
</feature>
<feature type="compositionally biased region" description="Polar residues" evidence="3">
    <location>
        <begin position="225"/>
        <end position="234"/>
    </location>
</feature>
<dbReference type="InterPro" id="IPR011009">
    <property type="entry name" value="Kinase-like_dom_sf"/>
</dbReference>
<dbReference type="EMBL" id="QEFC01003229">
    <property type="protein sequence ID" value="KAE9448936.1"/>
    <property type="molecule type" value="Genomic_DNA"/>
</dbReference>